<feature type="compositionally biased region" description="Acidic residues" evidence="1">
    <location>
        <begin position="515"/>
        <end position="528"/>
    </location>
</feature>
<feature type="compositionally biased region" description="Pro residues" evidence="1">
    <location>
        <begin position="431"/>
        <end position="444"/>
    </location>
</feature>
<evidence type="ECO:0000313" key="2">
    <source>
        <dbReference type="EMBL" id="KAG2195928.1"/>
    </source>
</evidence>
<name>A0A8H7QQP6_9FUNG</name>
<protein>
    <submittedName>
        <fullName evidence="2">Uncharacterized protein</fullName>
    </submittedName>
</protein>
<dbReference type="EMBL" id="JAEPRD010000158">
    <property type="protein sequence ID" value="KAG2195928.1"/>
    <property type="molecule type" value="Genomic_DNA"/>
</dbReference>
<feature type="region of interest" description="Disordered" evidence="1">
    <location>
        <begin position="125"/>
        <end position="164"/>
    </location>
</feature>
<proteinExistence type="predicted"/>
<feature type="compositionally biased region" description="Acidic residues" evidence="1">
    <location>
        <begin position="383"/>
        <end position="411"/>
    </location>
</feature>
<dbReference type="GO" id="GO:0003688">
    <property type="term" value="F:DNA replication origin binding"/>
    <property type="evidence" value="ECO:0007669"/>
    <property type="project" value="TreeGrafter"/>
</dbReference>
<dbReference type="AlphaFoldDB" id="A0A8H7QQP6"/>
<dbReference type="Pfam" id="PF09441">
    <property type="entry name" value="Abp2"/>
    <property type="match status" value="1"/>
</dbReference>
<dbReference type="InterPro" id="IPR018562">
    <property type="entry name" value="ARS-binding_2"/>
</dbReference>
<sequence>MVNLLSKKVIHKEVIMNLSDLVHRTAGDNKVLTTASKTSCNVRGNNNLFQQGPSTTNNGMEPSSFLFNMPNSEWMKTNLFFNNTTDLETTPGFPFNEPAKDTAQKPYATQNIVPYTNANFQRFDAPAVKSPPTKSPSTKSPSTKSPCSPPPIVKKPPEKTTKVTITGDNVSCDTIEDGYIQFVLEHDPNYISDGIESLMYAKRKFSSVPKTGDLSYTTWDIYQLVLKLHKKEIKNWSQLVGQLGLVDMAGRPQFAQRVKRWMHRYKIDSYFDFLLGNKYYFNAPSEKYSSCLMMGNYKKRRPNVEPNIESQSDEEDFVSDEHRIPILLAGSRKRMRDHSQNSVQLIENAKQFLRTINTDESDDDERVTGTEEDSDGDIAMIGQEEEGDNNDEEEDEVDEEEEEEEEEEDELASTSSSPGSPTIFATRVHPMSPPPKKISLPTPPSCTNCTQHESTIISMKKETSRLKAYIATLESTIQQQSSMNDQMNKLLRQKARSERWRKQLIEDITRGPSLTDEEDEDEFSDGQA</sequence>
<feature type="compositionally biased region" description="Low complexity" evidence="1">
    <location>
        <begin position="130"/>
        <end position="146"/>
    </location>
</feature>
<reference evidence="2" key="1">
    <citation type="submission" date="2020-12" db="EMBL/GenBank/DDBJ databases">
        <title>Metabolic potential, ecology and presence of endohyphal bacteria is reflected in genomic diversity of Mucoromycotina.</title>
        <authorList>
            <person name="Muszewska A."/>
            <person name="Okrasinska A."/>
            <person name="Steczkiewicz K."/>
            <person name="Drgas O."/>
            <person name="Orlowska M."/>
            <person name="Perlinska-Lenart U."/>
            <person name="Aleksandrzak-Piekarczyk T."/>
            <person name="Szatraj K."/>
            <person name="Zielenkiewicz U."/>
            <person name="Pilsyk S."/>
            <person name="Malc E."/>
            <person name="Mieczkowski P."/>
            <person name="Kruszewska J.S."/>
            <person name="Biernat P."/>
            <person name="Pawlowska J."/>
        </authorList>
    </citation>
    <scope>NUCLEOTIDE SEQUENCE</scope>
    <source>
        <strain evidence="2">WA0000017839</strain>
    </source>
</reference>
<evidence type="ECO:0000256" key="1">
    <source>
        <dbReference type="SAM" id="MobiDB-lite"/>
    </source>
</evidence>
<dbReference type="OrthoDB" id="2104370at2759"/>
<organism evidence="2 3">
    <name type="scientific">Mucor saturninus</name>
    <dbReference type="NCBI Taxonomy" id="64648"/>
    <lineage>
        <taxon>Eukaryota</taxon>
        <taxon>Fungi</taxon>
        <taxon>Fungi incertae sedis</taxon>
        <taxon>Mucoromycota</taxon>
        <taxon>Mucoromycotina</taxon>
        <taxon>Mucoromycetes</taxon>
        <taxon>Mucorales</taxon>
        <taxon>Mucorineae</taxon>
        <taxon>Mucoraceae</taxon>
        <taxon>Mucor</taxon>
    </lineage>
</organism>
<evidence type="ECO:0000313" key="3">
    <source>
        <dbReference type="Proteomes" id="UP000603453"/>
    </source>
</evidence>
<dbReference type="PANTHER" id="PTHR42048">
    <property type="entry name" value="ARS-BINDING PROTEIN 2"/>
    <property type="match status" value="1"/>
</dbReference>
<dbReference type="Proteomes" id="UP000603453">
    <property type="component" value="Unassembled WGS sequence"/>
</dbReference>
<keyword evidence="3" id="KW-1185">Reference proteome</keyword>
<feature type="compositionally biased region" description="Acidic residues" evidence="1">
    <location>
        <begin position="359"/>
        <end position="376"/>
    </location>
</feature>
<feature type="region of interest" description="Disordered" evidence="1">
    <location>
        <begin position="503"/>
        <end position="528"/>
    </location>
</feature>
<feature type="region of interest" description="Disordered" evidence="1">
    <location>
        <begin position="356"/>
        <end position="447"/>
    </location>
</feature>
<comment type="caution">
    <text evidence="2">The sequence shown here is derived from an EMBL/GenBank/DDBJ whole genome shotgun (WGS) entry which is preliminary data.</text>
</comment>
<accession>A0A8H7QQP6</accession>
<dbReference type="PANTHER" id="PTHR42048:SF1">
    <property type="entry name" value="ARS-BINDING PROTEIN 2"/>
    <property type="match status" value="1"/>
</dbReference>
<gene>
    <name evidence="2" type="ORF">INT47_002701</name>
</gene>